<dbReference type="HAMAP" id="MF_01498">
    <property type="entry name" value="RadA_bact"/>
    <property type="match status" value="1"/>
</dbReference>
<evidence type="ECO:0000256" key="13">
    <source>
        <dbReference type="RuleBase" id="RU003555"/>
    </source>
</evidence>
<evidence type="ECO:0000256" key="4">
    <source>
        <dbReference type="ARBA" id="ARBA00022771"/>
    </source>
</evidence>
<keyword evidence="3 11" id="KW-0227">DNA damage</keyword>
<evidence type="ECO:0000256" key="2">
    <source>
        <dbReference type="ARBA" id="ARBA00022741"/>
    </source>
</evidence>
<dbReference type="NCBIfam" id="TIGR00416">
    <property type="entry name" value="sms"/>
    <property type="match status" value="1"/>
</dbReference>
<dbReference type="InterPro" id="IPR027417">
    <property type="entry name" value="P-loop_NTPase"/>
</dbReference>
<dbReference type="SMART" id="SM00382">
    <property type="entry name" value="AAA"/>
    <property type="match status" value="1"/>
</dbReference>
<dbReference type="GO" id="GO:0000725">
    <property type="term" value="P:recombinational repair"/>
    <property type="evidence" value="ECO:0007669"/>
    <property type="project" value="UniProtKB-UniRule"/>
</dbReference>
<comment type="similarity">
    <text evidence="11 13">Belongs to the RecA family. RadA subfamily.</text>
</comment>
<evidence type="ECO:0000256" key="8">
    <source>
        <dbReference type="ARBA" id="ARBA00023016"/>
    </source>
</evidence>
<dbReference type="Pfam" id="PF13541">
    <property type="entry name" value="ChlI"/>
    <property type="match status" value="1"/>
</dbReference>
<keyword evidence="6 13" id="KW-0862">Zinc</keyword>
<dbReference type="PRINTS" id="PR01874">
    <property type="entry name" value="DNAREPAIRADA"/>
</dbReference>
<accession>A0A2L0H3I4</accession>
<dbReference type="Pfam" id="PF18073">
    <property type="entry name" value="Zn_ribbon_LapB"/>
    <property type="match status" value="1"/>
</dbReference>
<dbReference type="Proteomes" id="UP000239340">
    <property type="component" value="Chromosome"/>
</dbReference>
<dbReference type="GO" id="GO:0005524">
    <property type="term" value="F:ATP binding"/>
    <property type="evidence" value="ECO:0007669"/>
    <property type="project" value="UniProtKB-UniRule"/>
</dbReference>
<keyword evidence="5" id="KW-0378">Hydrolase</keyword>
<feature type="region of interest" description="Lon-protease-like" evidence="11">
    <location>
        <begin position="353"/>
        <end position="467"/>
    </location>
</feature>
<feature type="domain" description="RecA family profile 1" evidence="14">
    <location>
        <begin position="67"/>
        <end position="217"/>
    </location>
</feature>
<dbReference type="RefSeq" id="WP_104838958.1">
    <property type="nucleotide sequence ID" value="NZ_CP024307.1"/>
</dbReference>
<dbReference type="PROSITE" id="PS50162">
    <property type="entry name" value="RECA_2"/>
    <property type="match status" value="1"/>
</dbReference>
<keyword evidence="10 11" id="KW-0234">DNA repair</keyword>
<proteinExistence type="inferred from homology"/>
<evidence type="ECO:0000256" key="7">
    <source>
        <dbReference type="ARBA" id="ARBA00022840"/>
    </source>
</evidence>
<organism evidence="15 16">
    <name type="scientific">Rhizobium fredii</name>
    <name type="common">Sinorhizobium fredii</name>
    <dbReference type="NCBI Taxonomy" id="380"/>
    <lineage>
        <taxon>Bacteria</taxon>
        <taxon>Pseudomonadati</taxon>
        <taxon>Pseudomonadota</taxon>
        <taxon>Alphaproteobacteria</taxon>
        <taxon>Hyphomicrobiales</taxon>
        <taxon>Rhizobiaceae</taxon>
        <taxon>Sinorhizobium/Ensifer group</taxon>
        <taxon>Sinorhizobium</taxon>
    </lineage>
</organism>
<feature type="binding site" evidence="11">
    <location>
        <begin position="96"/>
        <end position="103"/>
    </location>
    <ligand>
        <name>ATP</name>
        <dbReference type="ChEBI" id="CHEBI:30616"/>
    </ligand>
</feature>
<keyword evidence="4 13" id="KW-0863">Zinc-finger</keyword>
<keyword evidence="9 11" id="KW-0238">DNA-binding</keyword>
<dbReference type="Pfam" id="PF13481">
    <property type="entry name" value="AAA_25"/>
    <property type="match status" value="1"/>
</dbReference>
<dbReference type="GO" id="GO:0005829">
    <property type="term" value="C:cytosol"/>
    <property type="evidence" value="ECO:0007669"/>
    <property type="project" value="TreeGrafter"/>
</dbReference>
<dbReference type="InterPro" id="IPR020568">
    <property type="entry name" value="Ribosomal_Su5_D2-typ_SF"/>
</dbReference>
<sequence>MAKTRTQFVCQNCGTVHSRWVGKCDGCGEWNTIVEEDPMGGIGGGPMRAPKKGRPVALTTLSGDIEDAPRIKTGISELDRVTGGGFVRGSALLVGGDPGIGKSTVLMQAAAALSRRKHRVIYVSGEEAVAQVRLRAQRLGAADSDVLLAAETNVEDILATLAEGKRPDLVIIDSIQTLWSDTVDSAPGTVTQVRTGVQAMIRFAKQTGTAVVLVGHVTKEGQIAGPRVVEHMVDAVLYFEGDRGHHYRILRTVKNRFGPTDEIGVFEMSDQGLREVANPSELFLGERNEKSPGAAVFAGMEGTRPLLVEVQALVAPTSLGTPRRAVVGWDSARLSMILAVLEAHCGVRLGQHDVYLNVAGGYRISEPAADLAVASALVSSLAGLALPADCVYFGEVSLSGAVRPVSHTAQRLKEAEKLGFSQAVLPSATADLPRSGNGRWSEMETLPDLVARIAGSRRALQQADEAE</sequence>
<dbReference type="GO" id="GO:0140664">
    <property type="term" value="F:ATP-dependent DNA damage sensor activity"/>
    <property type="evidence" value="ECO:0007669"/>
    <property type="project" value="InterPro"/>
</dbReference>
<reference evidence="15 16" key="1">
    <citation type="submission" date="2017-10" db="EMBL/GenBank/DDBJ databases">
        <title>Analysis of the genome sequences of Rhizobium populations associated to common bean (phaseolus vulgaris).</title>
        <authorList>
            <person name="Bustos P."/>
            <person name="Santamaria R.I."/>
            <person name="Miranda-Sanchez F."/>
            <person name="Perez-Carrascal O."/>
            <person name="Juarez S."/>
            <person name="Lozano L."/>
            <person name="Martinez-Flores I."/>
            <person name="Vinuesa P."/>
            <person name="Martinez-Romero E."/>
            <person name="Cevallos M.A."/>
            <person name="Romero D."/>
            <person name="Davila G."/>
            <person name="Gonzalez V."/>
        </authorList>
    </citation>
    <scope>NUCLEOTIDE SEQUENCE [LARGE SCALE GENOMIC DNA]</scope>
    <source>
        <strain evidence="15 16">NXT3</strain>
    </source>
</reference>
<evidence type="ECO:0000256" key="5">
    <source>
        <dbReference type="ARBA" id="ARBA00022801"/>
    </source>
</evidence>
<dbReference type="GO" id="GO:0003684">
    <property type="term" value="F:damaged DNA binding"/>
    <property type="evidence" value="ECO:0007669"/>
    <property type="project" value="InterPro"/>
</dbReference>
<dbReference type="InterPro" id="IPR014721">
    <property type="entry name" value="Ribsml_uS5_D2-typ_fold_subgr"/>
</dbReference>
<evidence type="ECO:0000313" key="16">
    <source>
        <dbReference type="Proteomes" id="UP000239340"/>
    </source>
</evidence>
<dbReference type="InterPro" id="IPR020588">
    <property type="entry name" value="RecA_ATP-bd"/>
</dbReference>
<keyword evidence="1 11" id="KW-0479">Metal-binding</keyword>
<evidence type="ECO:0000259" key="14">
    <source>
        <dbReference type="PROSITE" id="PS50162"/>
    </source>
</evidence>
<dbReference type="Gene3D" id="3.30.230.10">
    <property type="match status" value="1"/>
</dbReference>
<keyword evidence="8 11" id="KW-0346">Stress response</keyword>
<dbReference type="SUPFAM" id="SSF54211">
    <property type="entry name" value="Ribosomal protein S5 domain 2-like"/>
    <property type="match status" value="1"/>
</dbReference>
<dbReference type="AlphaFoldDB" id="A0A2L0H3I4"/>
<keyword evidence="7 11" id="KW-0067">ATP-binding</keyword>
<dbReference type="InterPro" id="IPR003593">
    <property type="entry name" value="AAA+_ATPase"/>
</dbReference>
<dbReference type="InterPro" id="IPR041166">
    <property type="entry name" value="Rubredoxin_2"/>
</dbReference>
<name>A0A2L0H3I4_RHIFR</name>
<dbReference type="GO" id="GO:0008270">
    <property type="term" value="F:zinc ion binding"/>
    <property type="evidence" value="ECO:0007669"/>
    <property type="project" value="UniProtKB-KW"/>
</dbReference>
<evidence type="ECO:0000256" key="3">
    <source>
        <dbReference type="ARBA" id="ARBA00022763"/>
    </source>
</evidence>
<dbReference type="CDD" id="cd01121">
    <property type="entry name" value="RadA_SMS_N"/>
    <property type="match status" value="1"/>
</dbReference>
<evidence type="ECO:0000313" key="15">
    <source>
        <dbReference type="EMBL" id="AUX75762.1"/>
    </source>
</evidence>
<dbReference type="GO" id="GO:0016787">
    <property type="term" value="F:hydrolase activity"/>
    <property type="evidence" value="ECO:0007669"/>
    <property type="project" value="UniProtKB-KW"/>
</dbReference>
<dbReference type="Gene3D" id="3.40.50.300">
    <property type="entry name" value="P-loop containing nucleotide triphosphate hydrolases"/>
    <property type="match status" value="1"/>
</dbReference>
<dbReference type="PANTHER" id="PTHR32472">
    <property type="entry name" value="DNA REPAIR PROTEIN RADA"/>
    <property type="match status" value="1"/>
</dbReference>
<feature type="short sequence motif" description="RadA KNRFG motif" evidence="11">
    <location>
        <begin position="254"/>
        <end position="258"/>
    </location>
</feature>
<evidence type="ECO:0000256" key="1">
    <source>
        <dbReference type="ARBA" id="ARBA00022723"/>
    </source>
</evidence>
<evidence type="ECO:0000256" key="10">
    <source>
        <dbReference type="ARBA" id="ARBA00023204"/>
    </source>
</evidence>
<evidence type="ECO:0000256" key="11">
    <source>
        <dbReference type="HAMAP-Rule" id="MF_01498"/>
    </source>
</evidence>
<keyword evidence="2 11" id="KW-0547">Nucleotide-binding</keyword>
<dbReference type="SUPFAM" id="SSF52540">
    <property type="entry name" value="P-loop containing nucleoside triphosphate hydrolases"/>
    <property type="match status" value="1"/>
</dbReference>
<comment type="domain">
    <text evidence="11">The middle region has homology to RecA with ATPase motifs including the RadA KNRFG motif, while the C-terminus is homologous to Lon protease.</text>
</comment>
<dbReference type="FunFam" id="3.40.50.300:FF:000050">
    <property type="entry name" value="DNA repair protein RadA"/>
    <property type="match status" value="1"/>
</dbReference>
<evidence type="ECO:0000256" key="6">
    <source>
        <dbReference type="ARBA" id="ARBA00022833"/>
    </source>
</evidence>
<dbReference type="PANTHER" id="PTHR32472:SF10">
    <property type="entry name" value="DNA REPAIR PROTEIN RADA-LIKE PROTEIN"/>
    <property type="match status" value="1"/>
</dbReference>
<comment type="function">
    <text evidence="11">Plays a role in repairing double-strand DNA breaks, probably involving stabilizing or processing branched DNA or blocked replication forks.</text>
</comment>
<comment type="function">
    <text evidence="13">DNA-dependent ATPase involved in processing of recombination intermediates, plays a role in repairing DNA breaks. Stimulates the branch migration of RecA-mediated strand transfer reactions, allowing the 3' invading strand to extend heteroduplex DNA faster. Binds ssDNA in the presence of ADP but not other nucleotides, has ATPase activity that is stimulated by ssDNA and various branched DNA structures, but inhibited by SSB. Does not have RecA's homology-searching function.</text>
</comment>
<evidence type="ECO:0000256" key="12">
    <source>
        <dbReference type="NCBIfam" id="TIGR00416"/>
    </source>
</evidence>
<dbReference type="InterPro" id="IPR004504">
    <property type="entry name" value="DNA_repair_RadA"/>
</dbReference>
<evidence type="ECO:0000256" key="9">
    <source>
        <dbReference type="ARBA" id="ARBA00023125"/>
    </source>
</evidence>
<protein>
    <recommendedName>
        <fullName evidence="11 12">DNA repair protein RadA</fullName>
    </recommendedName>
</protein>
<gene>
    <name evidence="11 15" type="primary">radA</name>
    <name evidence="15" type="ORF">NXT3_CH01168</name>
</gene>
<dbReference type="EMBL" id="CP024307">
    <property type="protein sequence ID" value="AUX75762.1"/>
    <property type="molecule type" value="Genomic_DNA"/>
</dbReference>